<reference evidence="2 3" key="1">
    <citation type="submission" date="2020-01" db="EMBL/GenBank/DDBJ databases">
        <authorList>
            <consortium name="DOE Joint Genome Institute"/>
            <person name="Haridas S."/>
            <person name="Albert R."/>
            <person name="Binder M."/>
            <person name="Bloem J."/>
            <person name="Labutti K."/>
            <person name="Salamov A."/>
            <person name="Andreopoulos B."/>
            <person name="Baker S.E."/>
            <person name="Barry K."/>
            <person name="Bills G."/>
            <person name="Bluhm B.H."/>
            <person name="Cannon C."/>
            <person name="Castanera R."/>
            <person name="Culley D.E."/>
            <person name="Daum C."/>
            <person name="Ezra D."/>
            <person name="Gonzalez J.B."/>
            <person name="Henrissat B."/>
            <person name="Kuo A."/>
            <person name="Liang C."/>
            <person name="Lipzen A."/>
            <person name="Lutzoni F."/>
            <person name="Magnuson J."/>
            <person name="Mondo S."/>
            <person name="Nolan M."/>
            <person name="Ohm R."/>
            <person name="Pangilinan J."/>
            <person name="Park H.-J.H."/>
            <person name="Ramirez L."/>
            <person name="Alfaro M."/>
            <person name="Sun H."/>
            <person name="Tritt A."/>
            <person name="Yoshinaga Y."/>
            <person name="Zwiers L.-H.L."/>
            <person name="Turgeon B.G."/>
            <person name="Goodwin S.B."/>
            <person name="Spatafora J.W."/>
            <person name="Crous P.W."/>
            <person name="Grigoriev I.V."/>
        </authorList>
    </citation>
    <scope>NUCLEOTIDE SEQUENCE [LARGE SCALE GENOMIC DNA]</scope>
    <source>
        <strain evidence="2 3">CBS 611.86</strain>
    </source>
</reference>
<accession>A0A7C8IEL8</accession>
<keyword evidence="3" id="KW-1185">Reference proteome</keyword>
<dbReference type="OrthoDB" id="5336565at2759"/>
<evidence type="ECO:0000313" key="3">
    <source>
        <dbReference type="Proteomes" id="UP000481861"/>
    </source>
</evidence>
<protein>
    <submittedName>
        <fullName evidence="2">Uncharacterized protein</fullName>
    </submittedName>
</protein>
<evidence type="ECO:0000313" key="2">
    <source>
        <dbReference type="EMBL" id="KAF2877714.1"/>
    </source>
</evidence>
<feature type="region of interest" description="Disordered" evidence="1">
    <location>
        <begin position="58"/>
        <end position="79"/>
    </location>
</feature>
<organism evidence="2 3">
    <name type="scientific">Massariosphaeria phaeospora</name>
    <dbReference type="NCBI Taxonomy" id="100035"/>
    <lineage>
        <taxon>Eukaryota</taxon>
        <taxon>Fungi</taxon>
        <taxon>Dikarya</taxon>
        <taxon>Ascomycota</taxon>
        <taxon>Pezizomycotina</taxon>
        <taxon>Dothideomycetes</taxon>
        <taxon>Pleosporomycetidae</taxon>
        <taxon>Pleosporales</taxon>
        <taxon>Pleosporales incertae sedis</taxon>
        <taxon>Massariosphaeria</taxon>
    </lineage>
</organism>
<comment type="caution">
    <text evidence="2">The sequence shown here is derived from an EMBL/GenBank/DDBJ whole genome shotgun (WGS) entry which is preliminary data.</text>
</comment>
<evidence type="ECO:0000256" key="1">
    <source>
        <dbReference type="SAM" id="MobiDB-lite"/>
    </source>
</evidence>
<feature type="compositionally biased region" description="Polar residues" evidence="1">
    <location>
        <begin position="61"/>
        <end position="79"/>
    </location>
</feature>
<dbReference type="Proteomes" id="UP000481861">
    <property type="component" value="Unassembled WGS sequence"/>
</dbReference>
<dbReference type="EMBL" id="JAADJZ010000002">
    <property type="protein sequence ID" value="KAF2877714.1"/>
    <property type="molecule type" value="Genomic_DNA"/>
</dbReference>
<sequence length="359" mass="39371">MMQDSVTYSTLGGLDLDLDLDLDIANLRRFALSGGPDHADIRGYQALIMSVWASITPPPSSEQTNPRLMSSNRSSPPSYDTGTLADLRDAFIHGINYADLLGDNEPVRPNDFAAVRQGLRRDRDGILAWDGAKVQAFRAATRPYKLKTWQLADELPGGTGDPTTSSSGFRHGRKARFENRKPFANNLPTPAPDWYWGAETAAIPLGLRDALNEYIVPLSPTRSEPPFAPNLFLEIGEPNSRRYGMQARVLHNGAVGVRAIHNLEIHRLGCAAPIGEVKCIVAMYTNETLSLYSFHQMNIKRVTEGDRSGSQPCYVSTMLCAYGMNDDEFCCRGVLAFRNAMDFTSGVGNAAIRGAGERS</sequence>
<dbReference type="AlphaFoldDB" id="A0A7C8IEL8"/>
<proteinExistence type="predicted"/>
<name>A0A7C8IEL8_9PLEO</name>
<gene>
    <name evidence="2" type="ORF">BDV95DRAFT_155747</name>
</gene>